<evidence type="ECO:0000256" key="1">
    <source>
        <dbReference type="SAM" id="MobiDB-lite"/>
    </source>
</evidence>
<sequence>MVAPFDVPGRLAQGRAAVETVSQYVWASHQVGYQHPDLTVHAAQLRDWYGTEDGMNLSALQQDCAALDAAVRAADEAVAVQERQQDALSDAWQGAGAQASQDFLHRHGVASADVTQAVRTAAEALRRVGEQVWGAVDAKVDKVVAVEADVGAARADWLAASATVISGVGDRAAASELVETAVKPFVDSRIRTDWLSAVQAASAAIADAYQGGAAEIRAASHAAFAIPGDLGPAAPPPPRHEVADVASAPASAAPAPAPVAAAAPAAPVAPMPTMPSAWEPPPAPAAPMAAPPPAPAPPPPAPPMTPPLSDLGSGLPGAGALGGGALPAVGQRFADALSGLLGGGTGAADLEPTGLDPAELDPPDLAEEESDDAEDEEPETGEEPDEEPEPDVEEGTTENPPLGPAEPVAEAVPAPTQPPPPPPPAEPLPPLDDERTPCAIAADEVPQVGGPAE</sequence>
<feature type="compositionally biased region" description="Pro residues" evidence="1">
    <location>
        <begin position="415"/>
        <end position="430"/>
    </location>
</feature>
<feature type="region of interest" description="Disordered" evidence="1">
    <location>
        <begin position="229"/>
        <end position="249"/>
    </location>
</feature>
<dbReference type="RefSeq" id="WP_043405977.1">
    <property type="nucleotide sequence ID" value="NZ_CP092427.2"/>
</dbReference>
<accession>A0ABY3UGZ1</accession>
<feature type="compositionally biased region" description="Acidic residues" evidence="1">
    <location>
        <begin position="358"/>
        <end position="396"/>
    </location>
</feature>
<protein>
    <submittedName>
        <fullName evidence="2">Uncharacterized protein</fullName>
    </submittedName>
</protein>
<evidence type="ECO:0000313" key="3">
    <source>
        <dbReference type="Proteomes" id="UP001055159"/>
    </source>
</evidence>
<keyword evidence="3" id="KW-1185">Reference proteome</keyword>
<organism evidence="2 3">
    <name type="scientific">Mycolicibacterium rufum</name>
    <dbReference type="NCBI Taxonomy" id="318424"/>
    <lineage>
        <taxon>Bacteria</taxon>
        <taxon>Bacillati</taxon>
        <taxon>Actinomycetota</taxon>
        <taxon>Actinomycetes</taxon>
        <taxon>Mycobacteriales</taxon>
        <taxon>Mycobacteriaceae</taxon>
        <taxon>Mycolicibacterium</taxon>
    </lineage>
</organism>
<proteinExistence type="predicted"/>
<feature type="compositionally biased region" description="Pro residues" evidence="1">
    <location>
        <begin position="282"/>
        <end position="306"/>
    </location>
</feature>
<reference evidence="2" key="1">
    <citation type="submission" date="2022-08" db="EMBL/GenBank/DDBJ databases">
        <title>Whole genome sequencing of non-tuberculosis mycobacteria type-strains.</title>
        <authorList>
            <person name="Igarashi Y."/>
            <person name="Osugi A."/>
            <person name="Mitarai S."/>
        </authorList>
    </citation>
    <scope>NUCLEOTIDE SEQUENCE</scope>
    <source>
        <strain evidence="2">JCM 16372</strain>
    </source>
</reference>
<name>A0ABY3UGZ1_9MYCO</name>
<dbReference type="InterPro" id="IPR036689">
    <property type="entry name" value="ESAT-6-like_sf"/>
</dbReference>
<feature type="region of interest" description="Disordered" evidence="1">
    <location>
        <begin position="282"/>
        <end position="316"/>
    </location>
</feature>
<feature type="region of interest" description="Disordered" evidence="1">
    <location>
        <begin position="338"/>
        <end position="453"/>
    </location>
</feature>
<gene>
    <name evidence="2" type="ORF">MJO55_05900</name>
</gene>
<dbReference type="EMBL" id="CP092427">
    <property type="protein sequence ID" value="ULP37960.1"/>
    <property type="molecule type" value="Genomic_DNA"/>
</dbReference>
<feature type="compositionally biased region" description="Low complexity" evidence="1">
    <location>
        <begin position="397"/>
        <end position="414"/>
    </location>
</feature>
<evidence type="ECO:0000313" key="2">
    <source>
        <dbReference type="EMBL" id="ULP37960.1"/>
    </source>
</evidence>
<dbReference type="Proteomes" id="UP001055159">
    <property type="component" value="Chromosome"/>
</dbReference>
<dbReference type="SUPFAM" id="SSF140453">
    <property type="entry name" value="EsxAB dimer-like"/>
    <property type="match status" value="1"/>
</dbReference>